<reference evidence="2" key="1">
    <citation type="journal article" date="2023" name="Mol. Phylogenet. Evol.">
        <title>Genome-scale phylogeny and comparative genomics of the fungal order Sordariales.</title>
        <authorList>
            <person name="Hensen N."/>
            <person name="Bonometti L."/>
            <person name="Westerberg I."/>
            <person name="Brannstrom I.O."/>
            <person name="Guillou S."/>
            <person name="Cros-Aarteil S."/>
            <person name="Calhoun S."/>
            <person name="Haridas S."/>
            <person name="Kuo A."/>
            <person name="Mondo S."/>
            <person name="Pangilinan J."/>
            <person name="Riley R."/>
            <person name="LaButti K."/>
            <person name="Andreopoulos B."/>
            <person name="Lipzen A."/>
            <person name="Chen C."/>
            <person name="Yan M."/>
            <person name="Daum C."/>
            <person name="Ng V."/>
            <person name="Clum A."/>
            <person name="Steindorff A."/>
            <person name="Ohm R.A."/>
            <person name="Martin F."/>
            <person name="Silar P."/>
            <person name="Natvig D.O."/>
            <person name="Lalanne C."/>
            <person name="Gautier V."/>
            <person name="Ament-Velasquez S.L."/>
            <person name="Kruys A."/>
            <person name="Hutchinson M.I."/>
            <person name="Powell A.J."/>
            <person name="Barry K."/>
            <person name="Miller A.N."/>
            <person name="Grigoriev I.V."/>
            <person name="Debuchy R."/>
            <person name="Gladieux P."/>
            <person name="Hiltunen Thoren M."/>
            <person name="Johannesson H."/>
        </authorList>
    </citation>
    <scope>NUCLEOTIDE SEQUENCE</scope>
    <source>
        <strain evidence="2">CBS 314.62</strain>
    </source>
</reference>
<name>A0AAE0XJF3_9PEZI</name>
<proteinExistence type="predicted"/>
<evidence type="ECO:0000313" key="3">
    <source>
        <dbReference type="Proteomes" id="UP001270362"/>
    </source>
</evidence>
<feature type="compositionally biased region" description="Basic residues" evidence="1">
    <location>
        <begin position="14"/>
        <end position="30"/>
    </location>
</feature>
<reference evidence="2" key="2">
    <citation type="submission" date="2023-06" db="EMBL/GenBank/DDBJ databases">
        <authorList>
            <consortium name="Lawrence Berkeley National Laboratory"/>
            <person name="Haridas S."/>
            <person name="Hensen N."/>
            <person name="Bonometti L."/>
            <person name="Westerberg I."/>
            <person name="Brannstrom I.O."/>
            <person name="Guillou S."/>
            <person name="Cros-Aarteil S."/>
            <person name="Calhoun S."/>
            <person name="Kuo A."/>
            <person name="Mondo S."/>
            <person name="Pangilinan J."/>
            <person name="Riley R."/>
            <person name="Labutti K."/>
            <person name="Andreopoulos B."/>
            <person name="Lipzen A."/>
            <person name="Chen C."/>
            <person name="Yanf M."/>
            <person name="Daum C."/>
            <person name="Ng V."/>
            <person name="Clum A."/>
            <person name="Steindorff A."/>
            <person name="Ohm R."/>
            <person name="Martin F."/>
            <person name="Silar P."/>
            <person name="Natvig D."/>
            <person name="Lalanne C."/>
            <person name="Gautier V."/>
            <person name="Ament-Velasquez S.L."/>
            <person name="Kruys A."/>
            <person name="Hutchinson M.I."/>
            <person name="Powell A.J."/>
            <person name="Barry K."/>
            <person name="Miller A.N."/>
            <person name="Grigoriev I.V."/>
            <person name="Debuchy R."/>
            <person name="Gladieux P."/>
            <person name="Thoren M.H."/>
            <person name="Johannesson H."/>
        </authorList>
    </citation>
    <scope>NUCLEOTIDE SEQUENCE</scope>
    <source>
        <strain evidence="2">CBS 314.62</strain>
    </source>
</reference>
<feature type="region of interest" description="Disordered" evidence="1">
    <location>
        <begin position="1"/>
        <end position="112"/>
    </location>
</feature>
<feature type="compositionally biased region" description="Polar residues" evidence="1">
    <location>
        <begin position="44"/>
        <end position="65"/>
    </location>
</feature>
<evidence type="ECO:0000313" key="2">
    <source>
        <dbReference type="EMBL" id="KAK3694619.1"/>
    </source>
</evidence>
<dbReference type="AlphaFoldDB" id="A0AAE0XJF3"/>
<gene>
    <name evidence="2" type="ORF">B0T22DRAFT_452963</name>
</gene>
<feature type="compositionally biased region" description="Basic and acidic residues" evidence="1">
    <location>
        <begin position="97"/>
        <end position="112"/>
    </location>
</feature>
<organism evidence="2 3">
    <name type="scientific">Podospora appendiculata</name>
    <dbReference type="NCBI Taxonomy" id="314037"/>
    <lineage>
        <taxon>Eukaryota</taxon>
        <taxon>Fungi</taxon>
        <taxon>Dikarya</taxon>
        <taxon>Ascomycota</taxon>
        <taxon>Pezizomycotina</taxon>
        <taxon>Sordariomycetes</taxon>
        <taxon>Sordariomycetidae</taxon>
        <taxon>Sordariales</taxon>
        <taxon>Podosporaceae</taxon>
        <taxon>Podospora</taxon>
    </lineage>
</organism>
<keyword evidence="3" id="KW-1185">Reference proteome</keyword>
<sequence>MFCIKDSGEDAQHHAHHSRTLRSFRSHKSLKSSSRSQDMHSHQRWQSDASSLARSSTESARPSTGRTDKSVDWDPLRLHPPLATGHTPQFGTHSRHHHDDDDNHNHQHESDVRQIRSLHDMRAHQAHYGRAGLHAHSASSSSTTVIYGGFDFGFQQNAAGSRARREPMQMRHGDPWPSPTPSDCSTSSGAGSEFDTAPSGSQAPGWGDAVTPRPHPAGMDSADYFLKRGGWKRRGIVFTPEVPMATQDECFDLEME</sequence>
<protein>
    <submittedName>
        <fullName evidence="2">Uncharacterized protein</fullName>
    </submittedName>
</protein>
<feature type="region of interest" description="Disordered" evidence="1">
    <location>
        <begin position="159"/>
        <end position="217"/>
    </location>
</feature>
<feature type="compositionally biased region" description="Basic and acidic residues" evidence="1">
    <location>
        <begin position="163"/>
        <end position="174"/>
    </location>
</feature>
<evidence type="ECO:0000256" key="1">
    <source>
        <dbReference type="SAM" id="MobiDB-lite"/>
    </source>
</evidence>
<comment type="caution">
    <text evidence="2">The sequence shown here is derived from an EMBL/GenBank/DDBJ whole genome shotgun (WGS) entry which is preliminary data.</text>
</comment>
<feature type="compositionally biased region" description="Basic and acidic residues" evidence="1">
    <location>
        <begin position="66"/>
        <end position="77"/>
    </location>
</feature>
<dbReference type="EMBL" id="JAULSO010000001">
    <property type="protein sequence ID" value="KAK3694619.1"/>
    <property type="molecule type" value="Genomic_DNA"/>
</dbReference>
<dbReference type="Proteomes" id="UP001270362">
    <property type="component" value="Unassembled WGS sequence"/>
</dbReference>
<accession>A0AAE0XJF3</accession>
<feature type="compositionally biased region" description="Basic and acidic residues" evidence="1">
    <location>
        <begin position="1"/>
        <end position="13"/>
    </location>
</feature>